<dbReference type="Gene3D" id="3.30.70.100">
    <property type="match status" value="1"/>
</dbReference>
<dbReference type="PROSITE" id="PS50925">
    <property type="entry name" value="BLUF"/>
    <property type="match status" value="1"/>
</dbReference>
<evidence type="ECO:0000259" key="1">
    <source>
        <dbReference type="PROSITE" id="PS50925"/>
    </source>
</evidence>
<proteinExistence type="predicted"/>
<dbReference type="AlphaFoldDB" id="A0A2K8YVA6"/>
<dbReference type="EMBL" id="CP025096">
    <property type="protein sequence ID" value="AUD01570.1"/>
    <property type="molecule type" value="Genomic_DNA"/>
</dbReference>
<evidence type="ECO:0000313" key="3">
    <source>
        <dbReference type="Proteomes" id="UP000232883"/>
    </source>
</evidence>
<accession>A0A2K8YVA6</accession>
<feature type="domain" description="BLUF" evidence="1">
    <location>
        <begin position="2"/>
        <end position="94"/>
    </location>
</feature>
<reference evidence="2 3" key="1">
    <citation type="submission" date="2017-11" db="EMBL/GenBank/DDBJ databases">
        <title>Taxonomic description and genome sequences of Spirosoma HA7 sp. nov., isolated from pollen microhabitat of Corylus avellana.</title>
        <authorList>
            <person name="Ambika Manirajan B."/>
            <person name="Suarez C."/>
            <person name="Ratering S."/>
            <person name="Geissler-Plaum R."/>
            <person name="Cardinale M."/>
            <person name="Sylvia S."/>
        </authorList>
    </citation>
    <scope>NUCLEOTIDE SEQUENCE [LARGE SCALE GENOMIC DNA]</scope>
    <source>
        <strain evidence="2 3">HA7</strain>
    </source>
</reference>
<evidence type="ECO:0000313" key="2">
    <source>
        <dbReference type="EMBL" id="AUD01570.1"/>
    </source>
</evidence>
<dbReference type="InterPro" id="IPR036046">
    <property type="entry name" value="Acylphosphatase-like_dom_sf"/>
</dbReference>
<dbReference type="GO" id="GO:0071949">
    <property type="term" value="F:FAD binding"/>
    <property type="evidence" value="ECO:0007669"/>
    <property type="project" value="InterPro"/>
</dbReference>
<keyword evidence="3" id="KW-1185">Reference proteome</keyword>
<dbReference type="KEGG" id="spir:CWM47_06915"/>
<organism evidence="2 3">
    <name type="scientific">Spirosoma pollinicola</name>
    <dbReference type="NCBI Taxonomy" id="2057025"/>
    <lineage>
        <taxon>Bacteria</taxon>
        <taxon>Pseudomonadati</taxon>
        <taxon>Bacteroidota</taxon>
        <taxon>Cytophagia</taxon>
        <taxon>Cytophagales</taxon>
        <taxon>Cytophagaceae</taxon>
        <taxon>Spirosoma</taxon>
    </lineage>
</organism>
<dbReference type="GO" id="GO:0009882">
    <property type="term" value="F:blue light photoreceptor activity"/>
    <property type="evidence" value="ECO:0007669"/>
    <property type="project" value="InterPro"/>
</dbReference>
<dbReference type="SMART" id="SM01034">
    <property type="entry name" value="BLUF"/>
    <property type="match status" value="1"/>
</dbReference>
<dbReference type="Pfam" id="PF04940">
    <property type="entry name" value="BLUF"/>
    <property type="match status" value="1"/>
</dbReference>
<dbReference type="SUPFAM" id="SSF54975">
    <property type="entry name" value="Acylphosphatase/BLUF domain-like"/>
    <property type="match status" value="1"/>
</dbReference>
<dbReference type="InterPro" id="IPR007024">
    <property type="entry name" value="BLUF_domain"/>
</dbReference>
<sequence length="103" mass="11876">MDYCVVYVSTSIELLLEIELATLLLQSRRDDACFGIIPATLLCLSGRIIQILDEEKEAINALFNRIKKERRHTNMNTFFHGPTDSNSLAHFNRQFIPRLPRPT</sequence>
<gene>
    <name evidence="2" type="ORF">CWM47_06915</name>
</gene>
<name>A0A2K8YVA6_9BACT</name>
<dbReference type="Proteomes" id="UP000232883">
    <property type="component" value="Chromosome"/>
</dbReference>
<protein>
    <recommendedName>
        <fullName evidence="1">BLUF domain-containing protein</fullName>
    </recommendedName>
</protein>
<dbReference type="RefSeq" id="WP_100987291.1">
    <property type="nucleotide sequence ID" value="NZ_CP025096.1"/>
</dbReference>